<feature type="transmembrane region" description="Helical" evidence="1">
    <location>
        <begin position="68"/>
        <end position="92"/>
    </location>
</feature>
<keyword evidence="3" id="KW-1185">Reference proteome</keyword>
<gene>
    <name evidence="2" type="ORF">KHA94_24050</name>
</gene>
<dbReference type="EMBL" id="JAGYPM010000009">
    <property type="protein sequence ID" value="MBS4193173.1"/>
    <property type="molecule type" value="Genomic_DNA"/>
</dbReference>
<evidence type="ECO:0000256" key="1">
    <source>
        <dbReference type="SAM" id="Phobius"/>
    </source>
</evidence>
<comment type="caution">
    <text evidence="2">The sequence shown here is derived from an EMBL/GenBank/DDBJ whole genome shotgun (WGS) entry which is preliminary data.</text>
</comment>
<keyword evidence="1" id="KW-1133">Transmembrane helix</keyword>
<proteinExistence type="predicted"/>
<organism evidence="2 3">
    <name type="scientific">Cytobacillus citreus</name>
    <dbReference type="NCBI Taxonomy" id="2833586"/>
    <lineage>
        <taxon>Bacteria</taxon>
        <taxon>Bacillati</taxon>
        <taxon>Bacillota</taxon>
        <taxon>Bacilli</taxon>
        <taxon>Bacillales</taxon>
        <taxon>Bacillaceae</taxon>
        <taxon>Cytobacillus</taxon>
    </lineage>
</organism>
<dbReference type="RefSeq" id="WP_213104613.1">
    <property type="nucleotide sequence ID" value="NZ_JAGYPM010000009.1"/>
</dbReference>
<sequence>MGVYEPLYIFFFLIFLGLIYIPVTCYTFYKFKFNVIGLLFVILSITSYLLIGKYMIDSGYYADEHSSLFGLGFLELTLLAYPYIFIGLSVLLGKKGERV</sequence>
<accession>A0ABS5P0Z9</accession>
<name>A0ABS5P0Z9_9BACI</name>
<evidence type="ECO:0000313" key="2">
    <source>
        <dbReference type="EMBL" id="MBS4193173.1"/>
    </source>
</evidence>
<evidence type="ECO:0000313" key="3">
    <source>
        <dbReference type="Proteomes" id="UP000681027"/>
    </source>
</evidence>
<keyword evidence="1" id="KW-0812">Transmembrane</keyword>
<dbReference type="Proteomes" id="UP000681027">
    <property type="component" value="Unassembled WGS sequence"/>
</dbReference>
<feature type="transmembrane region" description="Helical" evidence="1">
    <location>
        <begin position="6"/>
        <end position="29"/>
    </location>
</feature>
<reference evidence="2 3" key="1">
    <citation type="submission" date="2021-05" db="EMBL/GenBank/DDBJ databases">
        <title>Novel Bacillus species.</title>
        <authorList>
            <person name="Liu G."/>
        </authorList>
    </citation>
    <scope>NUCLEOTIDE SEQUENCE [LARGE SCALE GENOMIC DNA]</scope>
    <source>
        <strain evidence="2 3">FJAT-49705</strain>
    </source>
</reference>
<feature type="transmembrane region" description="Helical" evidence="1">
    <location>
        <begin position="36"/>
        <end position="56"/>
    </location>
</feature>
<keyword evidence="1" id="KW-0472">Membrane</keyword>
<protein>
    <submittedName>
        <fullName evidence="2">Uncharacterized protein</fullName>
    </submittedName>
</protein>